<evidence type="ECO:0000256" key="8">
    <source>
        <dbReference type="PIRSR" id="PIRSR602401-1"/>
    </source>
</evidence>
<comment type="caution">
    <text evidence="10">The sequence shown here is derived from an EMBL/GenBank/DDBJ whole genome shotgun (WGS) entry which is preliminary data.</text>
</comment>
<dbReference type="GO" id="GO:0005506">
    <property type="term" value="F:iron ion binding"/>
    <property type="evidence" value="ECO:0007669"/>
    <property type="project" value="InterPro"/>
</dbReference>
<dbReference type="GO" id="GO:0020037">
    <property type="term" value="F:heme binding"/>
    <property type="evidence" value="ECO:0007669"/>
    <property type="project" value="InterPro"/>
</dbReference>
<dbReference type="InterPro" id="IPR001128">
    <property type="entry name" value="Cyt_P450"/>
</dbReference>
<feature type="binding site" description="axial binding residue" evidence="8">
    <location>
        <position position="276"/>
    </location>
    <ligand>
        <name>heme</name>
        <dbReference type="ChEBI" id="CHEBI:30413"/>
    </ligand>
    <ligandPart>
        <name>Fe</name>
        <dbReference type="ChEBI" id="CHEBI:18248"/>
    </ligandPart>
</feature>
<sequence length="345" mass="38833">MVFALSYNVMCRTVFGDRHGGGAGVYHGRRNWFREVMAETQAIVAEFCAADFFPGWDWIDSTTGHRARLERNFVVVNGIYERVIEEHLRRGKEEDDGDRREEDLVDVLLRSHGEAGDGGFPASMDYVKGIMADMLFGGTDTTSATIIWTMTELMKNPRVMAKLKQELEDVIGNKSKVEETDLEQLQYLKLVIKEALRLHPPSPLLIPRETLEPCKIEGYDIPAKTLVFINASAIARDPKTWKNHNEFCPERFDLVGVDSKGQDCNYVPFGVGRRSCPGADFGAVVMELVLANLLYCFAWCLPDGMMPRDVDMEGARGLTMHKKVPLCLIAKSKSLCNYSLHPSNF</sequence>
<reference evidence="10 11" key="1">
    <citation type="journal article" date="2022" name="Nat. Plants">
        <title>Genomes of leafy and leafless Platanthera orchids illuminate the evolution of mycoheterotrophy.</title>
        <authorList>
            <person name="Li M.H."/>
            <person name="Liu K.W."/>
            <person name="Li Z."/>
            <person name="Lu H.C."/>
            <person name="Ye Q.L."/>
            <person name="Zhang D."/>
            <person name="Wang J.Y."/>
            <person name="Li Y.F."/>
            <person name="Zhong Z.M."/>
            <person name="Liu X."/>
            <person name="Yu X."/>
            <person name="Liu D.K."/>
            <person name="Tu X.D."/>
            <person name="Liu B."/>
            <person name="Hao Y."/>
            <person name="Liao X.Y."/>
            <person name="Jiang Y.T."/>
            <person name="Sun W.H."/>
            <person name="Chen J."/>
            <person name="Chen Y.Q."/>
            <person name="Ai Y."/>
            <person name="Zhai J.W."/>
            <person name="Wu S.S."/>
            <person name="Zhou Z."/>
            <person name="Hsiao Y.Y."/>
            <person name="Wu W.L."/>
            <person name="Chen Y.Y."/>
            <person name="Lin Y.F."/>
            <person name="Hsu J.L."/>
            <person name="Li C.Y."/>
            <person name="Wang Z.W."/>
            <person name="Zhao X."/>
            <person name="Zhong W.Y."/>
            <person name="Ma X.K."/>
            <person name="Ma L."/>
            <person name="Huang J."/>
            <person name="Chen G.Z."/>
            <person name="Huang M.Z."/>
            <person name="Huang L."/>
            <person name="Peng D.H."/>
            <person name="Luo Y.B."/>
            <person name="Zou S.Q."/>
            <person name="Chen S.P."/>
            <person name="Lan S."/>
            <person name="Tsai W.C."/>
            <person name="Van de Peer Y."/>
            <person name="Liu Z.J."/>
        </authorList>
    </citation>
    <scope>NUCLEOTIDE SEQUENCE [LARGE SCALE GENOMIC DNA]</scope>
    <source>
        <strain evidence="10">Lor287</strain>
    </source>
</reference>
<dbReference type="Gene3D" id="1.10.630.10">
    <property type="entry name" value="Cytochrome P450"/>
    <property type="match status" value="1"/>
</dbReference>
<dbReference type="PRINTS" id="PR00463">
    <property type="entry name" value="EP450I"/>
</dbReference>
<dbReference type="PROSITE" id="PS00086">
    <property type="entry name" value="CYTOCHROME_P450"/>
    <property type="match status" value="1"/>
</dbReference>
<keyword evidence="7 9" id="KW-0503">Monooxygenase</keyword>
<evidence type="ECO:0000256" key="5">
    <source>
        <dbReference type="ARBA" id="ARBA00023002"/>
    </source>
</evidence>
<evidence type="ECO:0000256" key="3">
    <source>
        <dbReference type="ARBA" id="ARBA00022617"/>
    </source>
</evidence>
<dbReference type="InterPro" id="IPR036396">
    <property type="entry name" value="Cyt_P450_sf"/>
</dbReference>
<evidence type="ECO:0000256" key="4">
    <source>
        <dbReference type="ARBA" id="ARBA00022723"/>
    </source>
</evidence>
<dbReference type="GO" id="GO:0016705">
    <property type="term" value="F:oxidoreductase activity, acting on paired donors, with incorporation or reduction of molecular oxygen"/>
    <property type="evidence" value="ECO:0007669"/>
    <property type="project" value="InterPro"/>
</dbReference>
<name>A0AAP0GEC8_9ASPA</name>
<dbReference type="Pfam" id="PF00067">
    <property type="entry name" value="p450"/>
    <property type="match status" value="1"/>
</dbReference>
<evidence type="ECO:0000256" key="2">
    <source>
        <dbReference type="ARBA" id="ARBA00010617"/>
    </source>
</evidence>
<dbReference type="Proteomes" id="UP001418222">
    <property type="component" value="Unassembled WGS sequence"/>
</dbReference>
<keyword evidence="6 8" id="KW-0408">Iron</keyword>
<evidence type="ECO:0000256" key="1">
    <source>
        <dbReference type="ARBA" id="ARBA00001971"/>
    </source>
</evidence>
<evidence type="ECO:0000256" key="6">
    <source>
        <dbReference type="ARBA" id="ARBA00023004"/>
    </source>
</evidence>
<dbReference type="EMBL" id="JBBWWQ010000002">
    <property type="protein sequence ID" value="KAK8954611.1"/>
    <property type="molecule type" value="Genomic_DNA"/>
</dbReference>
<dbReference type="FunFam" id="1.10.630.10:FF:000126">
    <property type="entry name" value="Predicted protein"/>
    <property type="match status" value="1"/>
</dbReference>
<protein>
    <submittedName>
        <fullName evidence="10">Cytochrome P450 71A9</fullName>
    </submittedName>
</protein>
<evidence type="ECO:0000256" key="7">
    <source>
        <dbReference type="ARBA" id="ARBA00023033"/>
    </source>
</evidence>
<gene>
    <name evidence="10" type="primary">CYP71A9</name>
    <name evidence="10" type="ORF">KSP39_PZI002719</name>
</gene>
<organism evidence="10 11">
    <name type="scientific">Platanthera zijinensis</name>
    <dbReference type="NCBI Taxonomy" id="2320716"/>
    <lineage>
        <taxon>Eukaryota</taxon>
        <taxon>Viridiplantae</taxon>
        <taxon>Streptophyta</taxon>
        <taxon>Embryophyta</taxon>
        <taxon>Tracheophyta</taxon>
        <taxon>Spermatophyta</taxon>
        <taxon>Magnoliopsida</taxon>
        <taxon>Liliopsida</taxon>
        <taxon>Asparagales</taxon>
        <taxon>Orchidaceae</taxon>
        <taxon>Orchidoideae</taxon>
        <taxon>Orchideae</taxon>
        <taxon>Orchidinae</taxon>
        <taxon>Platanthera</taxon>
    </lineage>
</organism>
<dbReference type="PANTHER" id="PTHR47955:SF19">
    <property type="entry name" value="CYTOCHROME P450 71A9-LIKE ISOFORM X1"/>
    <property type="match status" value="1"/>
</dbReference>
<dbReference type="AlphaFoldDB" id="A0AAP0GEC8"/>
<accession>A0AAP0GEC8</accession>
<dbReference type="PANTHER" id="PTHR47955">
    <property type="entry name" value="CYTOCHROME P450 FAMILY 71 PROTEIN"/>
    <property type="match status" value="1"/>
</dbReference>
<comment type="cofactor">
    <cofactor evidence="1 8">
        <name>heme</name>
        <dbReference type="ChEBI" id="CHEBI:30413"/>
    </cofactor>
</comment>
<keyword evidence="3 8" id="KW-0349">Heme</keyword>
<keyword evidence="4 8" id="KW-0479">Metal-binding</keyword>
<evidence type="ECO:0000313" key="11">
    <source>
        <dbReference type="Proteomes" id="UP001418222"/>
    </source>
</evidence>
<keyword evidence="5 9" id="KW-0560">Oxidoreductase</keyword>
<comment type="similarity">
    <text evidence="2 9">Belongs to the cytochrome P450 family.</text>
</comment>
<dbReference type="InterPro" id="IPR017972">
    <property type="entry name" value="Cyt_P450_CS"/>
</dbReference>
<keyword evidence="11" id="KW-1185">Reference proteome</keyword>
<proteinExistence type="inferred from homology"/>
<dbReference type="SUPFAM" id="SSF48264">
    <property type="entry name" value="Cytochrome P450"/>
    <property type="match status" value="1"/>
</dbReference>
<dbReference type="GO" id="GO:0004497">
    <property type="term" value="F:monooxygenase activity"/>
    <property type="evidence" value="ECO:0007669"/>
    <property type="project" value="UniProtKB-KW"/>
</dbReference>
<dbReference type="InterPro" id="IPR002401">
    <property type="entry name" value="Cyt_P450_E_grp-I"/>
</dbReference>
<dbReference type="PRINTS" id="PR00385">
    <property type="entry name" value="P450"/>
</dbReference>
<evidence type="ECO:0000313" key="10">
    <source>
        <dbReference type="EMBL" id="KAK8954611.1"/>
    </source>
</evidence>
<evidence type="ECO:0000256" key="9">
    <source>
        <dbReference type="RuleBase" id="RU000461"/>
    </source>
</evidence>